<gene>
    <name evidence="1" type="ORF">O3P69_002603</name>
</gene>
<comment type="caution">
    <text evidence="1">The sequence shown here is derived from an EMBL/GenBank/DDBJ whole genome shotgun (WGS) entry which is preliminary data.</text>
</comment>
<sequence length="116" mass="12819">MVELKTVATSPQESSRALVANVLSKLDEHSLAHVPSTSTMSHYVRHCRGEVLSLCSEKSVTPSETDLSCADEDDSLHLSQIIETPQELEDQAMMHSTPVINHRGLQPVIPMKQDKE</sequence>
<keyword evidence="2" id="KW-1185">Reference proteome</keyword>
<evidence type="ECO:0000313" key="1">
    <source>
        <dbReference type="EMBL" id="KAK8400938.1"/>
    </source>
</evidence>
<name>A0AAW0UP12_SCYPA</name>
<dbReference type="AlphaFoldDB" id="A0AAW0UP12"/>
<dbReference type="EMBL" id="JARAKH010000009">
    <property type="protein sequence ID" value="KAK8400938.1"/>
    <property type="molecule type" value="Genomic_DNA"/>
</dbReference>
<protein>
    <submittedName>
        <fullName evidence="1">Uncharacterized protein</fullName>
    </submittedName>
</protein>
<accession>A0AAW0UP12</accession>
<dbReference type="Proteomes" id="UP001487740">
    <property type="component" value="Unassembled WGS sequence"/>
</dbReference>
<proteinExistence type="predicted"/>
<evidence type="ECO:0000313" key="2">
    <source>
        <dbReference type="Proteomes" id="UP001487740"/>
    </source>
</evidence>
<organism evidence="1 2">
    <name type="scientific">Scylla paramamosain</name>
    <name type="common">Mud crab</name>
    <dbReference type="NCBI Taxonomy" id="85552"/>
    <lineage>
        <taxon>Eukaryota</taxon>
        <taxon>Metazoa</taxon>
        <taxon>Ecdysozoa</taxon>
        <taxon>Arthropoda</taxon>
        <taxon>Crustacea</taxon>
        <taxon>Multicrustacea</taxon>
        <taxon>Malacostraca</taxon>
        <taxon>Eumalacostraca</taxon>
        <taxon>Eucarida</taxon>
        <taxon>Decapoda</taxon>
        <taxon>Pleocyemata</taxon>
        <taxon>Brachyura</taxon>
        <taxon>Eubrachyura</taxon>
        <taxon>Portunoidea</taxon>
        <taxon>Portunidae</taxon>
        <taxon>Portuninae</taxon>
        <taxon>Scylla</taxon>
    </lineage>
</organism>
<reference evidence="1 2" key="1">
    <citation type="submission" date="2023-03" db="EMBL/GenBank/DDBJ databases">
        <title>High-quality genome of Scylla paramamosain provides insights in environmental adaptation.</title>
        <authorList>
            <person name="Zhang L."/>
        </authorList>
    </citation>
    <scope>NUCLEOTIDE SEQUENCE [LARGE SCALE GENOMIC DNA]</scope>
    <source>
        <strain evidence="1">LZ_2023a</strain>
        <tissue evidence="1">Muscle</tissue>
    </source>
</reference>